<accession>A0A8J4PPU2</accession>
<keyword evidence="4 8" id="KW-0479">Metal-binding</keyword>
<evidence type="ECO:0000256" key="8">
    <source>
        <dbReference type="PROSITE-ProRule" id="PRU00207"/>
    </source>
</evidence>
<dbReference type="Gene3D" id="3.30.40.10">
    <property type="entry name" value="Zinc/RING finger domain, C3HC4 (zinc finger)"/>
    <property type="match status" value="2"/>
</dbReference>
<reference evidence="10" key="1">
    <citation type="submission" date="2020-01" db="EMBL/GenBank/DDBJ databases">
        <title>Development of genomics and gene disruption for Polysphondylium violaceum indicates a role for the polyketide synthase stlB in stalk morphogenesis.</title>
        <authorList>
            <person name="Narita B."/>
            <person name="Kawabe Y."/>
            <person name="Kin K."/>
            <person name="Saito T."/>
            <person name="Gibbs R."/>
            <person name="Kuspa A."/>
            <person name="Muzny D."/>
            <person name="Queller D."/>
            <person name="Richards S."/>
            <person name="Strassman J."/>
            <person name="Sucgang R."/>
            <person name="Worley K."/>
            <person name="Schaap P."/>
        </authorList>
    </citation>
    <scope>NUCLEOTIDE SEQUENCE</scope>
    <source>
        <strain evidence="10">QSvi11</strain>
    </source>
</reference>
<protein>
    <recommendedName>
        <fullName evidence="9">TRAF-type domain-containing protein</fullName>
    </recommendedName>
</protein>
<dbReference type="AlphaFoldDB" id="A0A8J4PPU2"/>
<comment type="caution">
    <text evidence="10">The sequence shown here is derived from an EMBL/GenBank/DDBJ whole genome shotgun (WGS) entry which is preliminary data.</text>
</comment>
<evidence type="ECO:0000256" key="2">
    <source>
        <dbReference type="ARBA" id="ARBA00004496"/>
    </source>
</evidence>
<dbReference type="Pfam" id="PF02176">
    <property type="entry name" value="zf-TRAF"/>
    <property type="match status" value="1"/>
</dbReference>
<evidence type="ECO:0000256" key="3">
    <source>
        <dbReference type="ARBA" id="ARBA00022490"/>
    </source>
</evidence>
<keyword evidence="3" id="KW-0963">Cytoplasm</keyword>
<dbReference type="GO" id="GO:0008270">
    <property type="term" value="F:zinc ion binding"/>
    <property type="evidence" value="ECO:0007669"/>
    <property type="project" value="UniProtKB-KW"/>
</dbReference>
<gene>
    <name evidence="10" type="ORF">CYY_006684</name>
</gene>
<keyword evidence="6 8" id="KW-0863">Zinc-finger</keyword>
<evidence type="ECO:0000256" key="6">
    <source>
        <dbReference type="ARBA" id="ARBA00022771"/>
    </source>
</evidence>
<evidence type="ECO:0000256" key="7">
    <source>
        <dbReference type="ARBA" id="ARBA00022833"/>
    </source>
</evidence>
<dbReference type="PANTHER" id="PTHR10131">
    <property type="entry name" value="TNF RECEPTOR ASSOCIATED FACTOR"/>
    <property type="match status" value="1"/>
</dbReference>
<dbReference type="InterPro" id="IPR001293">
    <property type="entry name" value="Znf_TRAF"/>
</dbReference>
<dbReference type="SUPFAM" id="SSF49599">
    <property type="entry name" value="TRAF domain-like"/>
    <property type="match status" value="1"/>
</dbReference>
<dbReference type="EMBL" id="AJWJ01000319">
    <property type="protein sequence ID" value="KAF2071995.1"/>
    <property type="molecule type" value="Genomic_DNA"/>
</dbReference>
<dbReference type="OrthoDB" id="1630758at2759"/>
<dbReference type="Proteomes" id="UP000695562">
    <property type="component" value="Unassembled WGS sequence"/>
</dbReference>
<comment type="subcellular location">
    <subcellularLocation>
        <location evidence="2">Cytoplasm</location>
    </subcellularLocation>
</comment>
<evidence type="ECO:0000259" key="9">
    <source>
        <dbReference type="PROSITE" id="PS50145"/>
    </source>
</evidence>
<keyword evidence="5" id="KW-0677">Repeat</keyword>
<evidence type="ECO:0000256" key="1">
    <source>
        <dbReference type="ARBA" id="ARBA00003051"/>
    </source>
</evidence>
<evidence type="ECO:0000256" key="5">
    <source>
        <dbReference type="ARBA" id="ARBA00022737"/>
    </source>
</evidence>
<name>A0A8J4PPU2_9MYCE</name>
<sequence length="249" mass="29030">MMKCPYSNLCENMNYGTFIDKHSRECEYRSIKCQCSVIMKFNEFENHQKQCPKSKISCPHCQTVFVRDSNHLETCDEMNISCHQCKTKIKRKEITDHIRDVCPETMTTCPLKYLGCGGSFFKKDKMAHLKSDQHINVCMDISDQPVFMTTLERGTFETKFQFLGINSSFSYQHGNQVLDITFDNLNDQPFAKDYDFRISIYDKNNNILDPGDKYCLSEITGILSRHKQNQAFQSIKLTIFKKNQSPQKI</sequence>
<keyword evidence="7 8" id="KW-0862">Zinc</keyword>
<feature type="zinc finger region" description="TRAF-type" evidence="8">
    <location>
        <begin position="71"/>
        <end position="116"/>
    </location>
</feature>
<evidence type="ECO:0000313" key="10">
    <source>
        <dbReference type="EMBL" id="KAF2071995.1"/>
    </source>
</evidence>
<comment type="function">
    <text evidence="1">Probable adapter protein and signal transducer that links members of the tumor necrosis factor receptor family to different signaling pathways by association with the receptor cytoplasmic domain and kinases.</text>
</comment>
<evidence type="ECO:0000256" key="4">
    <source>
        <dbReference type="ARBA" id="ARBA00022723"/>
    </source>
</evidence>
<evidence type="ECO:0000313" key="11">
    <source>
        <dbReference type="Proteomes" id="UP000695562"/>
    </source>
</evidence>
<feature type="domain" description="TRAF-type" evidence="9">
    <location>
        <begin position="71"/>
        <end position="116"/>
    </location>
</feature>
<proteinExistence type="predicted"/>
<organism evidence="10 11">
    <name type="scientific">Polysphondylium violaceum</name>
    <dbReference type="NCBI Taxonomy" id="133409"/>
    <lineage>
        <taxon>Eukaryota</taxon>
        <taxon>Amoebozoa</taxon>
        <taxon>Evosea</taxon>
        <taxon>Eumycetozoa</taxon>
        <taxon>Dictyostelia</taxon>
        <taxon>Dictyosteliales</taxon>
        <taxon>Dictyosteliaceae</taxon>
        <taxon>Polysphondylium</taxon>
    </lineage>
</organism>
<dbReference type="PROSITE" id="PS50145">
    <property type="entry name" value="ZF_TRAF"/>
    <property type="match status" value="1"/>
</dbReference>
<keyword evidence="11" id="KW-1185">Reference proteome</keyword>
<dbReference type="PANTHER" id="PTHR10131:SF94">
    <property type="entry name" value="TNF RECEPTOR-ASSOCIATED FACTOR 4"/>
    <property type="match status" value="1"/>
</dbReference>
<dbReference type="GO" id="GO:0005737">
    <property type="term" value="C:cytoplasm"/>
    <property type="evidence" value="ECO:0007669"/>
    <property type="project" value="UniProtKB-SubCell"/>
</dbReference>
<dbReference type="InterPro" id="IPR013083">
    <property type="entry name" value="Znf_RING/FYVE/PHD"/>
</dbReference>